<dbReference type="Pfam" id="PF21093">
    <property type="entry name" value="Nup188_N-subdom_III"/>
    <property type="match status" value="1"/>
</dbReference>
<dbReference type="OrthoDB" id="102511at2759"/>
<keyword evidence="2" id="KW-0813">Transport</keyword>
<dbReference type="RefSeq" id="XP_025360620.1">
    <property type="nucleotide sequence ID" value="XM_025507831.1"/>
</dbReference>
<dbReference type="GO" id="GO:0051028">
    <property type="term" value="P:mRNA transport"/>
    <property type="evidence" value="ECO:0007669"/>
    <property type="project" value="UniProtKB-KW"/>
</dbReference>
<dbReference type="EMBL" id="KZ819673">
    <property type="protein sequence ID" value="PWN26008.1"/>
    <property type="molecule type" value="Genomic_DNA"/>
</dbReference>
<keyword evidence="6" id="KW-0906">Nuclear pore complex</keyword>
<comment type="subcellular location">
    <subcellularLocation>
        <location evidence="1">Nucleus</location>
        <location evidence="1">Nuclear pore complex</location>
    </subcellularLocation>
</comment>
<dbReference type="GO" id="GO:0044611">
    <property type="term" value="C:nuclear pore inner ring"/>
    <property type="evidence" value="ECO:0007669"/>
    <property type="project" value="TreeGrafter"/>
</dbReference>
<dbReference type="Proteomes" id="UP000245884">
    <property type="component" value="Unassembled WGS sequence"/>
</dbReference>
<dbReference type="PANTHER" id="PTHR31431">
    <property type="entry name" value="NUCLEOPORIN NUP188 HOMOLOG"/>
    <property type="match status" value="1"/>
</dbReference>
<reference evidence="9 10" key="1">
    <citation type="journal article" date="2018" name="Mol. Biol. Evol.">
        <title>Broad Genomic Sampling Reveals a Smut Pathogenic Ancestry of the Fungal Clade Ustilaginomycotina.</title>
        <authorList>
            <person name="Kijpornyongpan T."/>
            <person name="Mondo S.J."/>
            <person name="Barry K."/>
            <person name="Sandor L."/>
            <person name="Lee J."/>
            <person name="Lipzen A."/>
            <person name="Pangilinan J."/>
            <person name="LaButti K."/>
            <person name="Hainaut M."/>
            <person name="Henrissat B."/>
            <person name="Grigoriev I.V."/>
            <person name="Spatafora J.W."/>
            <person name="Aime M.C."/>
        </authorList>
    </citation>
    <scope>NUCLEOTIDE SEQUENCE [LARGE SCALE GENOMIC DNA]</scope>
    <source>
        <strain evidence="9 10">MCA 5214</strain>
    </source>
</reference>
<sequence length="2034" mass="219402">MPESTEAGPSSRPEVPDLATYSYRHLFEHLDATRQAQSSAEIHAILRSRSDQLSRCGEAFPKASAASKSKLAGQSITVSGQQLSIDDDIRDLVEHISSRHDLDEVVALTFLRSFLDSEDRSLDVLVASRAPSSSSKRKGRSSLADEAVAELLDAFTVFLFEEELHITRCVAALLRIADDAEHDYYRVAQDLLPSIATPTFGRECLSRIKVHTSTPLPSLIRDSPRYSPYWAKHGLRQQLALLEVVFLLYYSRLSPSADVVVAVLTLLQETSMGQQQANEAFFDSQSVELLGCVQQMLAFIAVESLELEAAMGGYQLPSPDDTSAAEQRSIWQSAEHLNQALEILESTSSADPAKAPILLAWALVLHKLDDALEDDVPPHLSDLAQVITPEDGGPPIWTRLASAAFTPAMGLFPAMKSMALSPFLAPDSSSAHFEVTVASSLAFRSVFKGLLLGITEVVRPEYVASFDDLVGLWEVTFDASRTGDTSEEAAIGVGALCQQFWSYDSQFETRRATLETAQRRWPVSFRPLIRLLKALNGVCGRSEASDTEDAALAVLRSFESITTIAQVLPPTSAALRPPWEVFESPDYSVLDYKATRPIPVFGSRLVIPPGTVGRMVSEVDQTPIVVVWNLDEEQSISGWRVARDVLADFVHLLPDPTALVPKDEQDNVFANGNGKGPGFDSFAPSAGDPAVVATELLDLFSSVLVGAPSKAGALLSHLEEEPNAPTLVSILRRVLEQGLGAYEIPIKLVTAAFRLLGLLLQHRPSEIWMVMRSSNLVVGSSGPAIWASHSGLLGQSASSSSSSSSALLSSEMATGNFLGTQSLLSFQCSLLAELQRSQCAVSPDLLRIKVDVLLRAMGWMVENVWPEHGSWRFNEAGDKIRIGALCTQLLQGVFNDRAVDAQSPLGELGKAVESLLVSHASLVHLNSLVSTIGAGQQMLLRLHRAGKHAEAETAHGYVEASLQLATSVVYRRQELAAKGQLPKGRLGPVERLFLGGATSSSNLAASTGGKTRSSAAVAIVGYLRTNISVSLSREAARFLTALAISSGKTLALSDELQLAVPALLDILDNTQQDVSLRVACWTLAALLVETRSTVARLLLAGDEGGQEGQASQRTILRVAVDSLTIWQTLWDHDPQLLSAVLHFLCCAWSARVLALDEVRSDGRFWSSVTALIGASMDEDEHESAIDSDAEQDHEKISARSHRLISKTRALLLLSTDLEASPRLQRQGSKTASIESAFHLVTSSPSFTELLQSALAVPCNPELHGDVMARMAATFPEIRLEALRHAKRRDEWDGEREYGRDYIYNLAALKTRLLGLCGGSTDADDADDSATVIDEAVISRVLTMVASVNLDWSLIDSRTSLLRGWRTFLDNFARRTRAEYRGQGQESKHQQVRDACLRAWPVAVKIVGEERREGAVMVGLHAERAALLEVLLQAAWGGQDSSKPSVETVRQVVEEVKRLITHDVFSVHASVQGQLSPPFHRAVFSITLLAARRCRQVVTPSSGDAATHKTIHHAIDVFTSHAIVALRHVVDAAAVRLSSSGATDKQDLTSIEEELALISSLVELLVRQDVTLEPHFWLAQFQEVRLLPALVSLFRRAPVASGPSHAQPGVPAFLPSLLSLFLSLAARPQATEQLVLSGLMSALTSNALTPILESGGLAPTAGNAAHASWLNMLRLVIAAVDNLDGTAVDDEGMATGRSWAPSASRRFVVTEVVGFVRLYGAQLARSLEFAPVGKFSTSSASSLRRSTFKPFSLEGQTQGQHQQAQIVTHAQLEEAEVVSRLFLVMAAADANGEDQSRRTQDDVGSAGLAEILSTFASRVTQGPMLQQVVYLAQRPRQLAALLRGSGGGEDGRVPATGGEEAWERHALSQLVRIAMSTISALWHYTRGSVVLSQSAAGGATSRQQQQPVLIVRPTMRTSPSDPASIGTLLDAGAFCVEALRNGNDGSSSSLDPSMLAATLEECLCLCVTQLLLASSGHQDTDVEAGIQRDVEAAVEGAIDVIGKGVDGEDSQVLLRGLLSLLGGRREGGEERGKDE</sequence>
<feature type="domain" description="Nucleoporin Nup188 N-terminal subdomain III" evidence="8">
    <location>
        <begin position="695"/>
        <end position="975"/>
    </location>
</feature>
<evidence type="ECO:0000259" key="8">
    <source>
        <dbReference type="Pfam" id="PF21093"/>
    </source>
</evidence>
<keyword evidence="4" id="KW-0653">Protein transport</keyword>
<dbReference type="PANTHER" id="PTHR31431:SF1">
    <property type="entry name" value="NUCLEOPORIN NUP188"/>
    <property type="match status" value="1"/>
</dbReference>
<proteinExistence type="predicted"/>
<evidence type="ECO:0000256" key="5">
    <source>
        <dbReference type="ARBA" id="ARBA00023010"/>
    </source>
</evidence>
<dbReference type="GeneID" id="37029654"/>
<evidence type="ECO:0000313" key="10">
    <source>
        <dbReference type="Proteomes" id="UP000245884"/>
    </source>
</evidence>
<evidence type="ECO:0000256" key="1">
    <source>
        <dbReference type="ARBA" id="ARBA00004567"/>
    </source>
</evidence>
<keyword evidence="7" id="KW-0539">Nucleus</keyword>
<evidence type="ECO:0000256" key="4">
    <source>
        <dbReference type="ARBA" id="ARBA00022927"/>
    </source>
</evidence>
<evidence type="ECO:0000313" key="9">
    <source>
        <dbReference type="EMBL" id="PWN26008.1"/>
    </source>
</evidence>
<gene>
    <name evidence="9" type="ORF">BDZ90DRAFT_254662</name>
</gene>
<dbReference type="GO" id="GO:0006606">
    <property type="term" value="P:protein import into nucleus"/>
    <property type="evidence" value="ECO:0007669"/>
    <property type="project" value="TreeGrafter"/>
</dbReference>
<dbReference type="STRING" id="1569628.A0A316UMG6"/>
<dbReference type="GO" id="GO:0006405">
    <property type="term" value="P:RNA export from nucleus"/>
    <property type="evidence" value="ECO:0007669"/>
    <property type="project" value="TreeGrafter"/>
</dbReference>
<evidence type="ECO:0000256" key="2">
    <source>
        <dbReference type="ARBA" id="ARBA00022448"/>
    </source>
</evidence>
<dbReference type="InterPro" id="IPR048883">
    <property type="entry name" value="Nup188_N-subdom_III"/>
</dbReference>
<dbReference type="InterPro" id="IPR044840">
    <property type="entry name" value="Nup188"/>
</dbReference>
<name>A0A316UMG6_9BASI</name>
<evidence type="ECO:0000256" key="3">
    <source>
        <dbReference type="ARBA" id="ARBA00022816"/>
    </source>
</evidence>
<dbReference type="Gene3D" id="1.25.10.70">
    <property type="match status" value="1"/>
</dbReference>
<dbReference type="GO" id="GO:0017056">
    <property type="term" value="F:structural constituent of nuclear pore"/>
    <property type="evidence" value="ECO:0007669"/>
    <property type="project" value="InterPro"/>
</dbReference>
<keyword evidence="3" id="KW-0509">mRNA transport</keyword>
<evidence type="ECO:0000256" key="6">
    <source>
        <dbReference type="ARBA" id="ARBA00023132"/>
    </source>
</evidence>
<evidence type="ECO:0000256" key="7">
    <source>
        <dbReference type="ARBA" id="ARBA00023242"/>
    </source>
</evidence>
<protein>
    <recommendedName>
        <fullName evidence="8">Nucleoporin Nup188 N-terminal subdomain III domain-containing protein</fullName>
    </recommendedName>
</protein>
<organism evidence="9 10">
    <name type="scientific">Jaminaea rosea</name>
    <dbReference type="NCBI Taxonomy" id="1569628"/>
    <lineage>
        <taxon>Eukaryota</taxon>
        <taxon>Fungi</taxon>
        <taxon>Dikarya</taxon>
        <taxon>Basidiomycota</taxon>
        <taxon>Ustilaginomycotina</taxon>
        <taxon>Exobasidiomycetes</taxon>
        <taxon>Microstromatales</taxon>
        <taxon>Microstromatales incertae sedis</taxon>
        <taxon>Jaminaea</taxon>
    </lineage>
</organism>
<accession>A0A316UMG6</accession>
<keyword evidence="5" id="KW-0811">Translocation</keyword>
<keyword evidence="10" id="KW-1185">Reference proteome</keyword>